<dbReference type="KEGG" id="pti:PHATRDRAFT_32629"/>
<dbReference type="EMBL" id="CM000606">
    <property type="protein sequence ID" value="EEC50427.1"/>
    <property type="molecule type" value="Genomic_DNA"/>
</dbReference>
<keyword evidence="3" id="KW-1185">Reference proteome</keyword>
<feature type="region of interest" description="Disordered" evidence="1">
    <location>
        <begin position="109"/>
        <end position="139"/>
    </location>
</feature>
<protein>
    <submittedName>
        <fullName evidence="2">Uncharacterized protein</fullName>
    </submittedName>
</protein>
<evidence type="ECO:0000256" key="1">
    <source>
        <dbReference type="SAM" id="MobiDB-lite"/>
    </source>
</evidence>
<dbReference type="AlphaFoldDB" id="B7FS68"/>
<reference evidence="3" key="2">
    <citation type="submission" date="2008-08" db="EMBL/GenBank/DDBJ databases">
        <authorList>
            <consortium name="Diatom Consortium"/>
            <person name="Grigoriev I."/>
            <person name="Grimwood J."/>
            <person name="Kuo A."/>
            <person name="Otillar R.P."/>
            <person name="Salamov A."/>
            <person name="Detter J.C."/>
            <person name="Lindquist E."/>
            <person name="Shapiro H."/>
            <person name="Lucas S."/>
            <person name="Glavina del Rio T."/>
            <person name="Pitluck S."/>
            <person name="Rokhsar D."/>
            <person name="Bowler C."/>
        </authorList>
    </citation>
    <scope>GENOME REANNOTATION</scope>
    <source>
        <strain evidence="3">CCAP 1055/1</strain>
    </source>
</reference>
<dbReference type="RefSeq" id="XP_002177613.1">
    <property type="nucleotide sequence ID" value="XM_002177577.1"/>
</dbReference>
<dbReference type="GeneID" id="7197147"/>
<feature type="compositionally biased region" description="Basic and acidic residues" evidence="1">
    <location>
        <begin position="128"/>
        <end position="139"/>
    </location>
</feature>
<name>B7FS68_PHATC</name>
<dbReference type="Proteomes" id="UP000000759">
    <property type="component" value="Chromosome 2"/>
</dbReference>
<proteinExistence type="predicted"/>
<sequence>MADPGRLLFSPAALGIRIRFGPSQRDTEWKHLTLGLFPHPTGPTVHFLRLTPQITLEHEWGMTLFYTLFEPTTRTFLVGNSGLVPRNPKHHDLVDCRLLRMGPSAFLPSGSHPARLRPSSLELPGGEWKGKEYAGRGSP</sequence>
<reference evidence="2 3" key="1">
    <citation type="journal article" date="2008" name="Nature">
        <title>The Phaeodactylum genome reveals the evolutionary history of diatom genomes.</title>
        <authorList>
            <person name="Bowler C."/>
            <person name="Allen A.E."/>
            <person name="Badger J.H."/>
            <person name="Grimwood J."/>
            <person name="Jabbari K."/>
            <person name="Kuo A."/>
            <person name="Maheswari U."/>
            <person name="Martens C."/>
            <person name="Maumus F."/>
            <person name="Otillar R.P."/>
            <person name="Rayko E."/>
            <person name="Salamov A."/>
            <person name="Vandepoele K."/>
            <person name="Beszteri B."/>
            <person name="Gruber A."/>
            <person name="Heijde M."/>
            <person name="Katinka M."/>
            <person name="Mock T."/>
            <person name="Valentin K."/>
            <person name="Verret F."/>
            <person name="Berges J.A."/>
            <person name="Brownlee C."/>
            <person name="Cadoret J.P."/>
            <person name="Chiovitti A."/>
            <person name="Choi C.J."/>
            <person name="Coesel S."/>
            <person name="De Martino A."/>
            <person name="Detter J.C."/>
            <person name="Durkin C."/>
            <person name="Falciatore A."/>
            <person name="Fournet J."/>
            <person name="Haruta M."/>
            <person name="Huysman M.J."/>
            <person name="Jenkins B.D."/>
            <person name="Jiroutova K."/>
            <person name="Jorgensen R.E."/>
            <person name="Joubert Y."/>
            <person name="Kaplan A."/>
            <person name="Kroger N."/>
            <person name="Kroth P.G."/>
            <person name="La Roche J."/>
            <person name="Lindquist E."/>
            <person name="Lommer M."/>
            <person name="Martin-Jezequel V."/>
            <person name="Lopez P.J."/>
            <person name="Lucas S."/>
            <person name="Mangogna M."/>
            <person name="McGinnis K."/>
            <person name="Medlin L.K."/>
            <person name="Montsant A."/>
            <person name="Oudot-Le Secq M.P."/>
            <person name="Napoli C."/>
            <person name="Obornik M."/>
            <person name="Parker M.S."/>
            <person name="Petit J.L."/>
            <person name="Porcel B.M."/>
            <person name="Poulsen N."/>
            <person name="Robison M."/>
            <person name="Rychlewski L."/>
            <person name="Rynearson T.A."/>
            <person name="Schmutz J."/>
            <person name="Shapiro H."/>
            <person name="Siaut M."/>
            <person name="Stanley M."/>
            <person name="Sussman M.R."/>
            <person name="Taylor A.R."/>
            <person name="Vardi A."/>
            <person name="von Dassow P."/>
            <person name="Vyverman W."/>
            <person name="Willis A."/>
            <person name="Wyrwicz L.S."/>
            <person name="Rokhsar D.S."/>
            <person name="Weissenbach J."/>
            <person name="Armbrust E.V."/>
            <person name="Green B.R."/>
            <person name="Van de Peer Y."/>
            <person name="Grigoriev I.V."/>
        </authorList>
    </citation>
    <scope>NUCLEOTIDE SEQUENCE [LARGE SCALE GENOMIC DNA]</scope>
    <source>
        <strain evidence="2 3">CCAP 1055/1</strain>
    </source>
</reference>
<organism evidence="2 3">
    <name type="scientific">Phaeodactylum tricornutum (strain CCAP 1055/1)</name>
    <dbReference type="NCBI Taxonomy" id="556484"/>
    <lineage>
        <taxon>Eukaryota</taxon>
        <taxon>Sar</taxon>
        <taxon>Stramenopiles</taxon>
        <taxon>Ochrophyta</taxon>
        <taxon>Bacillariophyta</taxon>
        <taxon>Bacillariophyceae</taxon>
        <taxon>Bacillariophycidae</taxon>
        <taxon>Naviculales</taxon>
        <taxon>Phaeodactylaceae</taxon>
        <taxon>Phaeodactylum</taxon>
    </lineage>
</organism>
<dbReference type="PaxDb" id="2850-Phatr32629"/>
<evidence type="ECO:0000313" key="3">
    <source>
        <dbReference type="Proteomes" id="UP000000759"/>
    </source>
</evidence>
<gene>
    <name evidence="2" type="ORF">PHATRDRAFT_32629</name>
</gene>
<evidence type="ECO:0000313" key="2">
    <source>
        <dbReference type="EMBL" id="EEC50427.1"/>
    </source>
</evidence>
<dbReference type="InParanoid" id="B7FS68"/>
<accession>B7FS68</accession>